<evidence type="ECO:0000256" key="3">
    <source>
        <dbReference type="ARBA" id="ARBA00022781"/>
    </source>
</evidence>
<evidence type="ECO:0000256" key="4">
    <source>
        <dbReference type="ARBA" id="ARBA00023065"/>
    </source>
</evidence>
<dbReference type="STRING" id="936155.HFELIS_14630"/>
<dbReference type="EMBL" id="FQ670179">
    <property type="protein sequence ID" value="CBY83547.1"/>
    <property type="molecule type" value="Genomic_DNA"/>
</dbReference>
<dbReference type="GeneID" id="36134123"/>
<dbReference type="Gene3D" id="1.10.520.20">
    <property type="entry name" value="N-terminal domain of the delta subunit of the F1F0-ATP synthase"/>
    <property type="match status" value="1"/>
</dbReference>
<keyword evidence="7" id="KW-0378">Hydrolase</keyword>
<dbReference type="InterPro" id="IPR026015">
    <property type="entry name" value="ATP_synth_OSCP/delta_N_sf"/>
</dbReference>
<protein>
    <submittedName>
        <fullName evidence="7">ATP synthase F1 sector delta subunit</fullName>
        <ecNumber evidence="7">3.6.3.14</ecNumber>
    </submittedName>
</protein>
<keyword evidence="6" id="KW-0066">ATP synthesis</keyword>
<keyword evidence="2" id="KW-0813">Transport</keyword>
<keyword evidence="5" id="KW-0472">Membrane</keyword>
<dbReference type="SUPFAM" id="SSF47928">
    <property type="entry name" value="N-terminal domain of the delta subunit of the F1F0-ATP synthase"/>
    <property type="match status" value="1"/>
</dbReference>
<dbReference type="Proteomes" id="UP000007934">
    <property type="component" value="Chromosome"/>
</dbReference>
<dbReference type="OrthoDB" id="5339308at2"/>
<dbReference type="InterPro" id="IPR000711">
    <property type="entry name" value="ATPase_OSCP/dsu"/>
</dbReference>
<gene>
    <name evidence="7" type="primary">atpH</name>
    <name evidence="7" type="ordered locus">Hfelis_14630</name>
</gene>
<organism evidence="7 8">
    <name type="scientific">Helicobacter felis (strain ATCC 49179 / CCUG 28539 / NCTC 12436 / CS1)</name>
    <dbReference type="NCBI Taxonomy" id="936155"/>
    <lineage>
        <taxon>Bacteria</taxon>
        <taxon>Pseudomonadati</taxon>
        <taxon>Campylobacterota</taxon>
        <taxon>Epsilonproteobacteria</taxon>
        <taxon>Campylobacterales</taxon>
        <taxon>Helicobacteraceae</taxon>
        <taxon>Helicobacter</taxon>
    </lineage>
</organism>
<evidence type="ECO:0000256" key="5">
    <source>
        <dbReference type="ARBA" id="ARBA00023136"/>
    </source>
</evidence>
<keyword evidence="8" id="KW-1185">Reference proteome</keyword>
<dbReference type="GO" id="GO:0046933">
    <property type="term" value="F:proton-transporting ATP synthase activity, rotational mechanism"/>
    <property type="evidence" value="ECO:0007669"/>
    <property type="project" value="InterPro"/>
</dbReference>
<dbReference type="EC" id="3.6.3.14" evidence="7"/>
<evidence type="ECO:0000313" key="7">
    <source>
        <dbReference type="EMBL" id="CBY83547.1"/>
    </source>
</evidence>
<dbReference type="GO" id="GO:0016787">
    <property type="term" value="F:hydrolase activity"/>
    <property type="evidence" value="ECO:0007669"/>
    <property type="project" value="UniProtKB-KW"/>
</dbReference>
<keyword evidence="4" id="KW-0406">Ion transport</keyword>
<accession>E7AAM7</accession>
<evidence type="ECO:0000256" key="1">
    <source>
        <dbReference type="ARBA" id="ARBA00004370"/>
    </source>
</evidence>
<evidence type="ECO:0000313" key="8">
    <source>
        <dbReference type="Proteomes" id="UP000007934"/>
    </source>
</evidence>
<dbReference type="HOGENOM" id="CLU_085114_3_1_7"/>
<dbReference type="RefSeq" id="WP_013469910.1">
    <property type="nucleotide sequence ID" value="NC_014810.2"/>
</dbReference>
<dbReference type="eggNOG" id="COG0712">
    <property type="taxonomic scope" value="Bacteria"/>
</dbReference>
<dbReference type="Pfam" id="PF00213">
    <property type="entry name" value="OSCP"/>
    <property type="match status" value="1"/>
</dbReference>
<dbReference type="NCBIfam" id="NF006291">
    <property type="entry name" value="PRK08474.1"/>
    <property type="match status" value="1"/>
</dbReference>
<reference evidence="7 8" key="1">
    <citation type="journal article" date="2011" name="Genome Biol. Evol.">
        <title>Comparative whole genome sequence analysis of the carcinogenic bacterial model pathogen Helicobacter felis.</title>
        <authorList>
            <person name="Arnold I.C."/>
            <person name="Zigova Z."/>
            <person name="Holden M."/>
            <person name="Lawley T.D."/>
            <person name="Rad R."/>
            <person name="Dougan G."/>
            <person name="Falkow S."/>
            <person name="Bentley S.D."/>
            <person name="Muller A."/>
        </authorList>
    </citation>
    <scope>NUCLEOTIDE SEQUENCE [LARGE SCALE GENOMIC DNA]</scope>
    <source>
        <strain evidence="8">ATCC 49179 / CCUG 28539 / NCTC 12436 / CS1</strain>
    </source>
</reference>
<name>E7AAM7_HELFC</name>
<proteinExistence type="predicted"/>
<sequence>MNLVAKKYARALRESFTGNLEHLLEVLGSLKSLYTCADFVEFLESPYYPNSYKQAFLCERLEDKDERLVRFLELLGEHKRLMIIPDIYQELYAWTQHQRNVYKGYLYCDQAVEKLEVLEKQVAKHLNITLELESVLVQHEGIKLEIPDLGVEVAFCKERFFHQLKHHIMEAI</sequence>
<dbReference type="KEGG" id="hfe:HFELIS_14630"/>
<evidence type="ECO:0000256" key="2">
    <source>
        <dbReference type="ARBA" id="ARBA00022448"/>
    </source>
</evidence>
<evidence type="ECO:0000256" key="6">
    <source>
        <dbReference type="ARBA" id="ARBA00023310"/>
    </source>
</evidence>
<comment type="subcellular location">
    <subcellularLocation>
        <location evidence="1">Membrane</location>
    </subcellularLocation>
</comment>
<dbReference type="AlphaFoldDB" id="E7AAM7"/>
<keyword evidence="3" id="KW-0375">Hydrogen ion transport</keyword>
<dbReference type="GO" id="GO:0016020">
    <property type="term" value="C:membrane"/>
    <property type="evidence" value="ECO:0007669"/>
    <property type="project" value="UniProtKB-SubCell"/>
</dbReference>